<evidence type="ECO:0000313" key="2">
    <source>
        <dbReference type="Proteomes" id="UP000284395"/>
    </source>
</evidence>
<dbReference type="EMBL" id="RAPF01000001">
    <property type="protein sequence ID" value="RKF23580.1"/>
    <property type="molecule type" value="Genomic_DNA"/>
</dbReference>
<dbReference type="OrthoDB" id="7666987at2"/>
<dbReference type="PIRSF" id="PIRSF012608">
    <property type="entry name" value="UCP012608"/>
    <property type="match status" value="1"/>
</dbReference>
<dbReference type="AlphaFoldDB" id="A0A420ESG5"/>
<keyword evidence="2" id="KW-1185">Reference proteome</keyword>
<dbReference type="InterPro" id="IPR011200">
    <property type="entry name" value="UCP012608"/>
</dbReference>
<accession>A0A420ESG5</accession>
<sequence length="347" mass="38730">MEITDVREAIDWQANHCEKANAPCTARVIRAELAILEGNSATGRRIANWQGLSLEDALPLRVAAGLHYLFLSGEDKRLEPIYAGLTSDQKAIDALVAEMAEMYDARLMPWLDSPPQTNEAGRSASIIAGLLWLSERLGPCFELNELGASAGVNTMMERYRYDLGGVSVGPERTPMQIRPEWRGSAPPRVPLEITAIRGCDVAPVDISDPVQALRLKSYVWPDATERLARIDAAITLAADNPPDLVSMDAGDFVENCLAAPQKKGVTRAIFHSVMWQYMSVETRDRITAAMEEAGSKATADKPLAWLRLETNRETFRHELRVRYWPGHEEWVQLAEAHPHGAWIEWYE</sequence>
<evidence type="ECO:0000313" key="1">
    <source>
        <dbReference type="EMBL" id="RKF23580.1"/>
    </source>
</evidence>
<gene>
    <name evidence="1" type="ORF">D6851_01680</name>
</gene>
<protein>
    <submittedName>
        <fullName evidence="1">DUF2332 domain-containing protein</fullName>
    </submittedName>
</protein>
<name>A0A420ESG5_9SPHN</name>
<organism evidence="1 2">
    <name type="scientific">Altericroceibacterium spongiae</name>
    <dbReference type="NCBI Taxonomy" id="2320269"/>
    <lineage>
        <taxon>Bacteria</taxon>
        <taxon>Pseudomonadati</taxon>
        <taxon>Pseudomonadota</taxon>
        <taxon>Alphaproteobacteria</taxon>
        <taxon>Sphingomonadales</taxon>
        <taxon>Erythrobacteraceae</taxon>
        <taxon>Altericroceibacterium</taxon>
    </lineage>
</organism>
<dbReference type="Pfam" id="PF10094">
    <property type="entry name" value="DUF2332"/>
    <property type="match status" value="1"/>
</dbReference>
<dbReference type="Proteomes" id="UP000284395">
    <property type="component" value="Unassembled WGS sequence"/>
</dbReference>
<proteinExistence type="predicted"/>
<comment type="caution">
    <text evidence="1">The sequence shown here is derived from an EMBL/GenBank/DDBJ whole genome shotgun (WGS) entry which is preliminary data.</text>
</comment>
<reference evidence="1 2" key="1">
    <citation type="submission" date="2018-09" db="EMBL/GenBank/DDBJ databases">
        <title>Altererythrobacter spongiae sp. nov., isolated from a marine sponge.</title>
        <authorList>
            <person name="Zhuang L."/>
            <person name="Luo L."/>
        </authorList>
    </citation>
    <scope>NUCLEOTIDE SEQUENCE [LARGE SCALE GENOMIC DNA]</scope>
    <source>
        <strain evidence="1 2">HN-Y73</strain>
    </source>
</reference>